<dbReference type="PANTHER" id="PTHR24056:SF107">
    <property type="entry name" value="CYCLIN-DEPENDENT KINASE 11A-RELATED"/>
    <property type="match status" value="1"/>
</dbReference>
<feature type="region of interest" description="Disordered" evidence="10">
    <location>
        <begin position="1"/>
        <end position="79"/>
    </location>
</feature>
<keyword evidence="5" id="KW-0547">Nucleotide-binding</keyword>
<dbReference type="Gene3D" id="3.30.200.20">
    <property type="entry name" value="Phosphorylase Kinase, domain 1"/>
    <property type="match status" value="1"/>
</dbReference>
<dbReference type="InterPro" id="IPR045267">
    <property type="entry name" value="CDK11/PITSLRE_STKc"/>
</dbReference>
<dbReference type="OrthoDB" id="1732493at2759"/>
<evidence type="ECO:0000313" key="12">
    <source>
        <dbReference type="EMBL" id="KAF9452619.1"/>
    </source>
</evidence>
<proteinExistence type="inferred from homology"/>
<feature type="compositionally biased region" description="Basic residues" evidence="10">
    <location>
        <begin position="37"/>
        <end position="48"/>
    </location>
</feature>
<dbReference type="GO" id="GO:0005634">
    <property type="term" value="C:nucleus"/>
    <property type="evidence" value="ECO:0007669"/>
    <property type="project" value="TreeGrafter"/>
</dbReference>
<dbReference type="PROSITE" id="PS00108">
    <property type="entry name" value="PROTEIN_KINASE_ST"/>
    <property type="match status" value="1"/>
</dbReference>
<dbReference type="Gene3D" id="1.10.510.10">
    <property type="entry name" value="Transferase(Phosphotransferase) domain 1"/>
    <property type="match status" value="1"/>
</dbReference>
<dbReference type="Proteomes" id="UP000807342">
    <property type="component" value="Unassembled WGS sequence"/>
</dbReference>
<dbReference type="CDD" id="cd07843">
    <property type="entry name" value="STKc_CDC2L1"/>
    <property type="match status" value="1"/>
</dbReference>
<evidence type="ECO:0000256" key="9">
    <source>
        <dbReference type="ARBA" id="ARBA00048367"/>
    </source>
</evidence>
<keyword evidence="6" id="KW-0418">Kinase</keyword>
<dbReference type="SUPFAM" id="SSF56112">
    <property type="entry name" value="Protein kinase-like (PK-like)"/>
    <property type="match status" value="1"/>
</dbReference>
<evidence type="ECO:0000256" key="5">
    <source>
        <dbReference type="ARBA" id="ARBA00022741"/>
    </source>
</evidence>
<dbReference type="InterPro" id="IPR011009">
    <property type="entry name" value="Kinase-like_dom_sf"/>
</dbReference>
<dbReference type="GO" id="GO:0004693">
    <property type="term" value="F:cyclin-dependent protein serine/threonine kinase activity"/>
    <property type="evidence" value="ECO:0007669"/>
    <property type="project" value="UniProtKB-EC"/>
</dbReference>
<dbReference type="SMART" id="SM00220">
    <property type="entry name" value="S_TKc"/>
    <property type="match status" value="1"/>
</dbReference>
<dbReference type="InterPro" id="IPR000719">
    <property type="entry name" value="Prot_kinase_dom"/>
</dbReference>
<dbReference type="Pfam" id="PF00069">
    <property type="entry name" value="Pkinase"/>
    <property type="match status" value="1"/>
</dbReference>
<reference evidence="12" key="1">
    <citation type="submission" date="2020-11" db="EMBL/GenBank/DDBJ databases">
        <authorList>
            <consortium name="DOE Joint Genome Institute"/>
            <person name="Ahrendt S."/>
            <person name="Riley R."/>
            <person name="Andreopoulos W."/>
            <person name="Labutti K."/>
            <person name="Pangilinan J."/>
            <person name="Ruiz-Duenas F.J."/>
            <person name="Barrasa J.M."/>
            <person name="Sanchez-Garcia M."/>
            <person name="Camarero S."/>
            <person name="Miyauchi S."/>
            <person name="Serrano A."/>
            <person name="Linde D."/>
            <person name="Babiker R."/>
            <person name="Drula E."/>
            <person name="Ayuso-Fernandez I."/>
            <person name="Pacheco R."/>
            <person name="Padilla G."/>
            <person name="Ferreira P."/>
            <person name="Barriuso J."/>
            <person name="Kellner H."/>
            <person name="Castanera R."/>
            <person name="Alfaro M."/>
            <person name="Ramirez L."/>
            <person name="Pisabarro A.G."/>
            <person name="Kuo A."/>
            <person name="Tritt A."/>
            <person name="Lipzen A."/>
            <person name="He G."/>
            <person name="Yan M."/>
            <person name="Ng V."/>
            <person name="Cullen D."/>
            <person name="Martin F."/>
            <person name="Rosso M.-N."/>
            <person name="Henrissat B."/>
            <person name="Hibbett D."/>
            <person name="Martinez A.T."/>
            <person name="Grigoriev I.V."/>
        </authorList>
    </citation>
    <scope>NUCLEOTIDE SEQUENCE</scope>
    <source>
        <strain evidence="12">MF-IS2</strain>
    </source>
</reference>
<protein>
    <recommendedName>
        <fullName evidence="2">cyclin-dependent kinase</fullName>
        <ecNumber evidence="2">2.7.11.22</ecNumber>
    </recommendedName>
</protein>
<evidence type="ECO:0000259" key="11">
    <source>
        <dbReference type="PROSITE" id="PS50011"/>
    </source>
</evidence>
<keyword evidence="3" id="KW-0723">Serine/threonine-protein kinase</keyword>
<evidence type="ECO:0000256" key="1">
    <source>
        <dbReference type="ARBA" id="ARBA00006485"/>
    </source>
</evidence>
<evidence type="ECO:0000256" key="7">
    <source>
        <dbReference type="ARBA" id="ARBA00022840"/>
    </source>
</evidence>
<comment type="caution">
    <text evidence="12">The sequence shown here is derived from an EMBL/GenBank/DDBJ whole genome shotgun (WGS) entry which is preliminary data.</text>
</comment>
<evidence type="ECO:0000256" key="6">
    <source>
        <dbReference type="ARBA" id="ARBA00022777"/>
    </source>
</evidence>
<organism evidence="12 13">
    <name type="scientific">Macrolepiota fuliginosa MF-IS2</name>
    <dbReference type="NCBI Taxonomy" id="1400762"/>
    <lineage>
        <taxon>Eukaryota</taxon>
        <taxon>Fungi</taxon>
        <taxon>Dikarya</taxon>
        <taxon>Basidiomycota</taxon>
        <taxon>Agaricomycotina</taxon>
        <taxon>Agaricomycetes</taxon>
        <taxon>Agaricomycetidae</taxon>
        <taxon>Agaricales</taxon>
        <taxon>Agaricineae</taxon>
        <taxon>Agaricaceae</taxon>
        <taxon>Macrolepiota</taxon>
    </lineage>
</organism>
<comment type="catalytic activity">
    <reaction evidence="9">
        <text>L-seryl-[protein] + ATP = O-phospho-L-seryl-[protein] + ADP + H(+)</text>
        <dbReference type="Rhea" id="RHEA:17989"/>
        <dbReference type="Rhea" id="RHEA-COMP:9863"/>
        <dbReference type="Rhea" id="RHEA-COMP:11604"/>
        <dbReference type="ChEBI" id="CHEBI:15378"/>
        <dbReference type="ChEBI" id="CHEBI:29999"/>
        <dbReference type="ChEBI" id="CHEBI:30616"/>
        <dbReference type="ChEBI" id="CHEBI:83421"/>
        <dbReference type="ChEBI" id="CHEBI:456216"/>
        <dbReference type="EC" id="2.7.11.22"/>
    </reaction>
</comment>
<sequence>MSTELNSQGSSTPSRKRSKWDEDDDTGDLSAPTQIHLPKKRPKHKTSRPHSERKSSSPSPSPPPPPRYNHSVYVPPRTRHPAIQSSRSVYCYERLNQIEEGSYGVVFRARDKQTGDIVALKKLKLDEEKNGFPITALREVYALMSCRHENVVGIREVVVGDTLTQVFVVMDFIEHDLKTLLTNMPSPFLQSEVKTLMLQLLSAVHHCHSNWILHRDLKTSNLLMNNRGTIKVADFGLARRYGDPVGVGGMTQLVVTLWYRAPEILLGAKTYSTAIDMWSVGCIFAELLLNEPLFQAKGELELLSMIFKLLGPPTKNSWPDYFILPNAKTITLPSPQPPAIRPKFPHLSMAGIDLMMSLLTYDPEQRMTAEEALQHPYFTESPLPKHPDLFGSFPSAAAGEKRRKAFDSPSAPVRAADYKLLTEYDIP</sequence>
<comment type="similarity">
    <text evidence="1">Belongs to the protein kinase superfamily. CMGC Ser/Thr protein kinase family. CDC2/CDKX subfamily.</text>
</comment>
<evidence type="ECO:0000256" key="8">
    <source>
        <dbReference type="ARBA" id="ARBA00047811"/>
    </source>
</evidence>
<evidence type="ECO:0000313" key="13">
    <source>
        <dbReference type="Proteomes" id="UP000807342"/>
    </source>
</evidence>
<dbReference type="InterPro" id="IPR008271">
    <property type="entry name" value="Ser/Thr_kinase_AS"/>
</dbReference>
<keyword evidence="7" id="KW-0067">ATP-binding</keyword>
<feature type="compositionally biased region" description="Polar residues" evidence="10">
    <location>
        <begin position="1"/>
        <end position="13"/>
    </location>
</feature>
<keyword evidence="13" id="KW-1185">Reference proteome</keyword>
<accession>A0A9P6C8W4</accession>
<comment type="catalytic activity">
    <reaction evidence="8">
        <text>L-threonyl-[protein] + ATP = O-phospho-L-threonyl-[protein] + ADP + H(+)</text>
        <dbReference type="Rhea" id="RHEA:46608"/>
        <dbReference type="Rhea" id="RHEA-COMP:11060"/>
        <dbReference type="Rhea" id="RHEA-COMP:11605"/>
        <dbReference type="ChEBI" id="CHEBI:15378"/>
        <dbReference type="ChEBI" id="CHEBI:30013"/>
        <dbReference type="ChEBI" id="CHEBI:30616"/>
        <dbReference type="ChEBI" id="CHEBI:61977"/>
        <dbReference type="ChEBI" id="CHEBI:456216"/>
        <dbReference type="EC" id="2.7.11.22"/>
    </reaction>
</comment>
<name>A0A9P6C8W4_9AGAR</name>
<keyword evidence="4" id="KW-0808">Transferase</keyword>
<dbReference type="PANTHER" id="PTHR24056">
    <property type="entry name" value="CELL DIVISION PROTEIN KINASE"/>
    <property type="match status" value="1"/>
</dbReference>
<gene>
    <name evidence="12" type="ORF">P691DRAFT_696529</name>
</gene>
<evidence type="ECO:0000256" key="3">
    <source>
        <dbReference type="ARBA" id="ARBA00022527"/>
    </source>
</evidence>
<dbReference type="InterPro" id="IPR050108">
    <property type="entry name" value="CDK"/>
</dbReference>
<dbReference type="PROSITE" id="PS50011">
    <property type="entry name" value="PROTEIN_KINASE_DOM"/>
    <property type="match status" value="1"/>
</dbReference>
<evidence type="ECO:0000256" key="4">
    <source>
        <dbReference type="ARBA" id="ARBA00022679"/>
    </source>
</evidence>
<dbReference type="GO" id="GO:0007346">
    <property type="term" value="P:regulation of mitotic cell cycle"/>
    <property type="evidence" value="ECO:0007669"/>
    <property type="project" value="TreeGrafter"/>
</dbReference>
<dbReference type="FunFam" id="1.10.510.10:FF:000211">
    <property type="entry name" value="Cyclin-dependent kinase G-2"/>
    <property type="match status" value="1"/>
</dbReference>
<dbReference type="GO" id="GO:0005524">
    <property type="term" value="F:ATP binding"/>
    <property type="evidence" value="ECO:0007669"/>
    <property type="project" value="UniProtKB-KW"/>
</dbReference>
<feature type="domain" description="Protein kinase" evidence="11">
    <location>
        <begin position="92"/>
        <end position="378"/>
    </location>
</feature>
<dbReference type="AlphaFoldDB" id="A0A9P6C8W4"/>
<evidence type="ECO:0000256" key="2">
    <source>
        <dbReference type="ARBA" id="ARBA00012425"/>
    </source>
</evidence>
<dbReference type="EMBL" id="MU151069">
    <property type="protein sequence ID" value="KAF9452619.1"/>
    <property type="molecule type" value="Genomic_DNA"/>
</dbReference>
<dbReference type="FunFam" id="3.30.200.20:FF:000054">
    <property type="entry name" value="Cyclin-dependent kinase 11B"/>
    <property type="match status" value="1"/>
</dbReference>
<evidence type="ECO:0000256" key="10">
    <source>
        <dbReference type="SAM" id="MobiDB-lite"/>
    </source>
</evidence>
<dbReference type="EC" id="2.7.11.22" evidence="2"/>